<keyword evidence="2" id="KW-1185">Reference proteome</keyword>
<name>A0A392S468_9FABA</name>
<protein>
    <submittedName>
        <fullName evidence="1">Uncharacterized protein</fullName>
    </submittedName>
</protein>
<proteinExistence type="predicted"/>
<evidence type="ECO:0000313" key="1">
    <source>
        <dbReference type="EMBL" id="MCI43693.1"/>
    </source>
</evidence>
<dbReference type="AlphaFoldDB" id="A0A392S468"/>
<organism evidence="1 2">
    <name type="scientific">Trifolium medium</name>
    <dbReference type="NCBI Taxonomy" id="97028"/>
    <lineage>
        <taxon>Eukaryota</taxon>
        <taxon>Viridiplantae</taxon>
        <taxon>Streptophyta</taxon>
        <taxon>Embryophyta</taxon>
        <taxon>Tracheophyta</taxon>
        <taxon>Spermatophyta</taxon>
        <taxon>Magnoliopsida</taxon>
        <taxon>eudicotyledons</taxon>
        <taxon>Gunneridae</taxon>
        <taxon>Pentapetalae</taxon>
        <taxon>rosids</taxon>
        <taxon>fabids</taxon>
        <taxon>Fabales</taxon>
        <taxon>Fabaceae</taxon>
        <taxon>Papilionoideae</taxon>
        <taxon>50 kb inversion clade</taxon>
        <taxon>NPAAA clade</taxon>
        <taxon>Hologalegina</taxon>
        <taxon>IRL clade</taxon>
        <taxon>Trifolieae</taxon>
        <taxon>Trifolium</taxon>
    </lineage>
</organism>
<evidence type="ECO:0000313" key="2">
    <source>
        <dbReference type="Proteomes" id="UP000265520"/>
    </source>
</evidence>
<accession>A0A392S468</accession>
<dbReference type="EMBL" id="LXQA010320872">
    <property type="protein sequence ID" value="MCI43693.1"/>
    <property type="molecule type" value="Genomic_DNA"/>
</dbReference>
<feature type="non-terminal residue" evidence="1">
    <location>
        <position position="77"/>
    </location>
</feature>
<sequence>MDRSILDAASGGALVDKTSAAAKALIENMSLNSQQFTTRHNSVAQSKGVNEIQVSSSNKALETRLNELTTLVKQLAV</sequence>
<dbReference type="Proteomes" id="UP000265520">
    <property type="component" value="Unassembled WGS sequence"/>
</dbReference>
<comment type="caution">
    <text evidence="1">The sequence shown here is derived from an EMBL/GenBank/DDBJ whole genome shotgun (WGS) entry which is preliminary data.</text>
</comment>
<reference evidence="1 2" key="1">
    <citation type="journal article" date="2018" name="Front. Plant Sci.">
        <title>Red Clover (Trifolium pratense) and Zigzag Clover (T. medium) - A Picture of Genomic Similarities and Differences.</title>
        <authorList>
            <person name="Dluhosova J."/>
            <person name="Istvanek J."/>
            <person name="Nedelnik J."/>
            <person name="Repkova J."/>
        </authorList>
    </citation>
    <scope>NUCLEOTIDE SEQUENCE [LARGE SCALE GENOMIC DNA]</scope>
    <source>
        <strain evidence="2">cv. 10/8</strain>
        <tissue evidence="1">Leaf</tissue>
    </source>
</reference>